<feature type="short sequence motif" description="DGA/G" evidence="2">
    <location>
        <begin position="170"/>
        <end position="172"/>
    </location>
</feature>
<evidence type="ECO:0000313" key="6">
    <source>
        <dbReference type="Proteomes" id="UP000028780"/>
    </source>
</evidence>
<evidence type="ECO:0000256" key="1">
    <source>
        <dbReference type="ARBA" id="ARBA00023098"/>
    </source>
</evidence>
<keyword evidence="1 2" id="KW-0443">Lipid metabolism</keyword>
<reference evidence="5 7" key="2">
    <citation type="submission" date="2017-06" db="EMBL/GenBank/DDBJ databases">
        <authorList>
            <consortium name="Pathogen Informatics"/>
        </authorList>
    </citation>
    <scope>NUCLEOTIDE SEQUENCE [LARGE SCALE GENOMIC DNA]</scope>
    <source>
        <strain evidence="5 7">NCTC13015</strain>
    </source>
</reference>
<evidence type="ECO:0000256" key="2">
    <source>
        <dbReference type="PROSITE-ProRule" id="PRU01161"/>
    </source>
</evidence>
<dbReference type="PROSITE" id="PS51635">
    <property type="entry name" value="PNPLA"/>
    <property type="match status" value="1"/>
</dbReference>
<feature type="active site" description="Nucleophile" evidence="2">
    <location>
        <position position="48"/>
    </location>
</feature>
<dbReference type="Pfam" id="PF01734">
    <property type="entry name" value="Patatin"/>
    <property type="match status" value="1"/>
</dbReference>
<comment type="caution">
    <text evidence="2">Lacks conserved residue(s) required for the propagation of feature annotation.</text>
</comment>
<dbReference type="GO" id="GO:0016787">
    <property type="term" value="F:hydrolase activity"/>
    <property type="evidence" value="ECO:0007669"/>
    <property type="project" value="UniProtKB-UniRule"/>
</dbReference>
<dbReference type="InterPro" id="IPR045943">
    <property type="entry name" value="DUF6363"/>
</dbReference>
<dbReference type="OrthoDB" id="9802424at2"/>
<dbReference type="EMBL" id="LT906467">
    <property type="protein sequence ID" value="SNV63601.1"/>
    <property type="molecule type" value="Genomic_DNA"/>
</dbReference>
<keyword evidence="2 4" id="KW-0378">Hydrolase</keyword>
<protein>
    <submittedName>
        <fullName evidence="4">Alpha/beta hydrolase</fullName>
    </submittedName>
    <submittedName>
        <fullName evidence="5">Phospholipase</fullName>
    </submittedName>
</protein>
<dbReference type="STRING" id="156978.CIMIT_03785"/>
<dbReference type="InterPro" id="IPR016035">
    <property type="entry name" value="Acyl_Trfase/lysoPLipase"/>
</dbReference>
<feature type="active site" description="Proton acceptor" evidence="2">
    <location>
        <position position="170"/>
    </location>
</feature>
<evidence type="ECO:0000313" key="5">
    <source>
        <dbReference type="EMBL" id="SNV63601.1"/>
    </source>
</evidence>
<dbReference type="SUPFAM" id="SSF52151">
    <property type="entry name" value="FabD/lysophospholipase-like"/>
    <property type="match status" value="1"/>
</dbReference>
<dbReference type="AlphaFoldDB" id="A0A076NIB8"/>
<name>A0A076NIB8_9CORY</name>
<organism evidence="4 6">
    <name type="scientific">Corynebacterium imitans</name>
    <dbReference type="NCBI Taxonomy" id="156978"/>
    <lineage>
        <taxon>Bacteria</taxon>
        <taxon>Bacillati</taxon>
        <taxon>Actinomycetota</taxon>
        <taxon>Actinomycetes</taxon>
        <taxon>Mycobacteriales</taxon>
        <taxon>Corynebacteriaceae</taxon>
        <taxon>Corynebacterium</taxon>
    </lineage>
</organism>
<dbReference type="Pfam" id="PF19890">
    <property type="entry name" value="DUF6363"/>
    <property type="match status" value="1"/>
</dbReference>
<reference evidence="4 6" key="1">
    <citation type="submission" date="2014-08" db="EMBL/GenBank/DDBJ databases">
        <title>Complete genome sequence of Corynebacterium imitans DSM 44264, isolated from a five-month-old boy with suspected pharyngeal diphtheria.</title>
        <authorList>
            <person name="Mollmann S."/>
            <person name="Albersmeier A."/>
            <person name="Ruckert C."/>
            <person name="Tauch A."/>
        </authorList>
    </citation>
    <scope>NUCLEOTIDE SEQUENCE [LARGE SCALE GENOMIC DNA]</scope>
    <source>
        <strain evidence="4 6">DSM 44264</strain>
    </source>
</reference>
<dbReference type="CDD" id="cd07208">
    <property type="entry name" value="Pat_hypo_Ecoli_yjju_like"/>
    <property type="match status" value="1"/>
</dbReference>
<keyword evidence="6" id="KW-1185">Reference proteome</keyword>
<proteinExistence type="predicted"/>
<sequence length="296" mass="33131">MPIEPVLIDARDTALIFEGGGTRNSYTAPVVEKLIANNVQFGWVGGVSAGASHALNFASRDAERSHASFTDFVGNREFGGWRTVVRGKGLLNGEFIYEGYEQKLPFDLETFLHTEEQIHIEAVRADTGETVAYNREDLRTIEQINIAARTSSTLPLVMKMREVDGVPYVDGALGTSGGILIQAAKDAGFQRFLVVLTRPRDYVKPPEKRERALRRILRRTPRVVDAMLARPGIYNEALAEVKRQEAEGNAYVFYPEQMGVESTEMHVAKLKANYASGQAQVEREWEAIREFLNERP</sequence>
<dbReference type="GO" id="GO:0016042">
    <property type="term" value="P:lipid catabolic process"/>
    <property type="evidence" value="ECO:0007669"/>
    <property type="project" value="UniProtKB-UniRule"/>
</dbReference>
<dbReference type="eggNOG" id="COG4667">
    <property type="taxonomic scope" value="Bacteria"/>
</dbReference>
<dbReference type="Proteomes" id="UP000215374">
    <property type="component" value="Chromosome 1"/>
</dbReference>
<dbReference type="HOGENOM" id="CLU_048271_1_1_11"/>
<accession>A0A076NIB8</accession>
<evidence type="ECO:0000313" key="7">
    <source>
        <dbReference type="Proteomes" id="UP000215374"/>
    </source>
</evidence>
<dbReference type="KEGG" id="cii:CIMIT_03785"/>
<feature type="short sequence motif" description="GXSXG" evidence="2">
    <location>
        <begin position="46"/>
        <end position="50"/>
    </location>
</feature>
<keyword evidence="2" id="KW-0442">Lipid degradation</keyword>
<dbReference type="InterPro" id="IPR002641">
    <property type="entry name" value="PNPLA_dom"/>
</dbReference>
<evidence type="ECO:0000259" key="3">
    <source>
        <dbReference type="PROSITE" id="PS51635"/>
    </source>
</evidence>
<feature type="domain" description="PNPLA" evidence="3">
    <location>
        <begin position="15"/>
        <end position="185"/>
    </location>
</feature>
<dbReference type="Proteomes" id="UP000028780">
    <property type="component" value="Chromosome"/>
</dbReference>
<dbReference type="InterPro" id="IPR037483">
    <property type="entry name" value="YjjU-like"/>
</dbReference>
<dbReference type="Gene3D" id="3.40.1090.10">
    <property type="entry name" value="Cytosolic phospholipase A2 catalytic domain"/>
    <property type="match status" value="1"/>
</dbReference>
<evidence type="ECO:0000313" key="4">
    <source>
        <dbReference type="EMBL" id="AIJ33143.1"/>
    </source>
</evidence>
<dbReference type="RefSeq" id="WP_038589344.1">
    <property type="nucleotide sequence ID" value="NZ_CP009211.1"/>
</dbReference>
<dbReference type="EMBL" id="CP009211">
    <property type="protein sequence ID" value="AIJ33143.1"/>
    <property type="molecule type" value="Genomic_DNA"/>
</dbReference>
<gene>
    <name evidence="4" type="ORF">CIMIT_03785</name>
    <name evidence="5" type="ORF">SAMEA4535761_00823</name>
</gene>